<reference evidence="2 3" key="1">
    <citation type="submission" date="2007-01" db="EMBL/GenBank/DDBJ databases">
        <authorList>
            <person name="Haygood M."/>
            <person name="Podell S."/>
            <person name="Anderson C."/>
            <person name="Hopkinson B."/>
            <person name="Roe K."/>
            <person name="Barbeau K."/>
            <person name="Gaasterland T."/>
            <person name="Ferriera S."/>
            <person name="Johnson J."/>
            <person name="Kravitz S."/>
            <person name="Beeson K."/>
            <person name="Sutton G."/>
            <person name="Rogers Y.-H."/>
            <person name="Friedman R."/>
            <person name="Frazier M."/>
            <person name="Venter J.C."/>
        </authorList>
    </citation>
    <scope>NUCLEOTIDE SEQUENCE [LARGE SCALE GENOMIC DNA]</scope>
    <source>
        <strain evidence="2 3">ATCC 23134</strain>
    </source>
</reference>
<gene>
    <name evidence="2" type="ORF">M23134_08426</name>
</gene>
<feature type="domain" description="Methyltransferase FkbM" evidence="1">
    <location>
        <begin position="76"/>
        <end position="240"/>
    </location>
</feature>
<keyword evidence="3" id="KW-1185">Reference proteome</keyword>
<dbReference type="PANTHER" id="PTHR34203:SF15">
    <property type="entry name" value="SLL1173 PROTEIN"/>
    <property type="match status" value="1"/>
</dbReference>
<comment type="caution">
    <text evidence="2">The sequence shown here is derived from an EMBL/GenBank/DDBJ whole genome shotgun (WGS) entry which is preliminary data.</text>
</comment>
<dbReference type="RefSeq" id="WP_004156228.1">
    <property type="nucleotide sequence ID" value="NZ_AAWS01000026.1"/>
</dbReference>
<dbReference type="Pfam" id="PF05050">
    <property type="entry name" value="Methyltransf_21"/>
    <property type="match status" value="1"/>
</dbReference>
<evidence type="ECO:0000313" key="2">
    <source>
        <dbReference type="EMBL" id="EAY27152.1"/>
    </source>
</evidence>
<dbReference type="eggNOG" id="COG4123">
    <property type="taxonomic scope" value="Bacteria"/>
</dbReference>
<organism evidence="2 3">
    <name type="scientific">Microscilla marina ATCC 23134</name>
    <dbReference type="NCBI Taxonomy" id="313606"/>
    <lineage>
        <taxon>Bacteria</taxon>
        <taxon>Pseudomonadati</taxon>
        <taxon>Bacteroidota</taxon>
        <taxon>Cytophagia</taxon>
        <taxon>Cytophagales</taxon>
        <taxon>Microscillaceae</taxon>
        <taxon>Microscilla</taxon>
    </lineage>
</organism>
<dbReference type="InterPro" id="IPR006342">
    <property type="entry name" value="FkbM_mtfrase"/>
</dbReference>
<dbReference type="EMBL" id="AAWS01000026">
    <property type="protein sequence ID" value="EAY27152.1"/>
    <property type="molecule type" value="Genomic_DNA"/>
</dbReference>
<dbReference type="SUPFAM" id="SSF53335">
    <property type="entry name" value="S-adenosyl-L-methionine-dependent methyltransferases"/>
    <property type="match status" value="1"/>
</dbReference>
<dbReference type="GO" id="GO:0008168">
    <property type="term" value="F:methyltransferase activity"/>
    <property type="evidence" value="ECO:0007669"/>
    <property type="project" value="UniProtKB-KW"/>
</dbReference>
<evidence type="ECO:0000259" key="1">
    <source>
        <dbReference type="Pfam" id="PF05050"/>
    </source>
</evidence>
<name>A1ZR63_MICM2</name>
<dbReference type="AlphaFoldDB" id="A1ZR63"/>
<dbReference type="NCBIfam" id="TIGR01444">
    <property type="entry name" value="fkbM_fam"/>
    <property type="match status" value="1"/>
</dbReference>
<accession>A1ZR63</accession>
<dbReference type="GO" id="GO:0032259">
    <property type="term" value="P:methylation"/>
    <property type="evidence" value="ECO:0007669"/>
    <property type="project" value="UniProtKB-KW"/>
</dbReference>
<dbReference type="InterPro" id="IPR052514">
    <property type="entry name" value="SAM-dependent_MTase"/>
</dbReference>
<dbReference type="PANTHER" id="PTHR34203">
    <property type="entry name" value="METHYLTRANSFERASE, FKBM FAMILY PROTEIN"/>
    <property type="match status" value="1"/>
</dbReference>
<dbReference type="Proteomes" id="UP000004095">
    <property type="component" value="Unassembled WGS sequence"/>
</dbReference>
<dbReference type="OrthoDB" id="9785375at2"/>
<keyword evidence="2" id="KW-0489">Methyltransferase</keyword>
<evidence type="ECO:0000313" key="3">
    <source>
        <dbReference type="Proteomes" id="UP000004095"/>
    </source>
</evidence>
<dbReference type="InterPro" id="IPR029063">
    <property type="entry name" value="SAM-dependent_MTases_sf"/>
</dbReference>
<proteinExistence type="predicted"/>
<keyword evidence="2" id="KW-0808">Transferase</keyword>
<dbReference type="Gene3D" id="3.40.50.150">
    <property type="entry name" value="Vaccinia Virus protein VP39"/>
    <property type="match status" value="1"/>
</dbReference>
<sequence length="253" mass="29432">MKKYVNLIRFTKNWPNYFYAKYLDKKQEPIHFVGKNNVQLEVPREIIAIFKEIYMEDLYRLSFLKEHLPKDPKIVDIGANVGFFATFMADHFPQSSIYAFEPLLTNFTQLKQNCALNPDRQMVAKNQAVSGKPGSITLYYNPDKTLTPLASTSASFDNKNVQKTEVEAVTVEQIMDEYNLDKIDLLKLDCEGAEYDILYNMPTHLFDKIGMMTMEVHNGDVPRENLNDLKKFLTELGYQIRTRGDDFVWAWRA</sequence>
<protein>
    <submittedName>
        <fullName evidence="2">Methyltransferase, FkbM family protein</fullName>
    </submittedName>
</protein>